<reference evidence="14 15" key="1">
    <citation type="journal article" date="2012" name="Stand. Genomic Sci.">
        <title>Complete genome sequencing and analysis of Saprospira grandis str. Lewin, a predatory marine bacterium.</title>
        <authorList>
            <person name="Saw J.H."/>
            <person name="Yuryev A."/>
            <person name="Kanbe M."/>
            <person name="Hou S."/>
            <person name="Young A.G."/>
            <person name="Aizawa S."/>
            <person name="Alam M."/>
        </authorList>
    </citation>
    <scope>NUCLEOTIDE SEQUENCE [LARGE SCALE GENOMIC DNA]</scope>
    <source>
        <strain evidence="14 15">Lewin</strain>
    </source>
</reference>
<dbReference type="GO" id="GO:0015288">
    <property type="term" value="F:porin activity"/>
    <property type="evidence" value="ECO:0007669"/>
    <property type="project" value="UniProtKB-KW"/>
</dbReference>
<dbReference type="SUPFAM" id="SSF103088">
    <property type="entry name" value="OmpA-like"/>
    <property type="match status" value="1"/>
</dbReference>
<accession>H6L5U2</accession>
<dbReference type="KEGG" id="sgn:SGRA_3618"/>
<comment type="subcellular location">
    <subcellularLocation>
        <location evidence="1">Cell outer membrane</location>
        <topology evidence="1">Multi-pass membrane protein</topology>
    </subcellularLocation>
</comment>
<dbReference type="RefSeq" id="WP_015693932.1">
    <property type="nucleotide sequence ID" value="NC_016940.1"/>
</dbReference>
<dbReference type="PROSITE" id="PS51123">
    <property type="entry name" value="OMPA_2"/>
    <property type="match status" value="1"/>
</dbReference>
<dbReference type="Pfam" id="PF13505">
    <property type="entry name" value="OMP_b-brl"/>
    <property type="match status" value="1"/>
</dbReference>
<dbReference type="SUPFAM" id="SSF56925">
    <property type="entry name" value="OMPA-like"/>
    <property type="match status" value="1"/>
</dbReference>
<keyword evidence="7" id="KW-0626">Porin</keyword>
<dbReference type="InterPro" id="IPR003367">
    <property type="entry name" value="Thrombospondin_3-like_rpt"/>
</dbReference>
<evidence type="ECO:0000256" key="4">
    <source>
        <dbReference type="ARBA" id="ARBA00022692"/>
    </source>
</evidence>
<dbReference type="GO" id="GO:0009279">
    <property type="term" value="C:cell outer membrane"/>
    <property type="evidence" value="ECO:0007669"/>
    <property type="project" value="UniProtKB-SubCell"/>
</dbReference>
<sequence length="418" mass="45930">MKKIAVLFFALLANAGLFAQSAEQRHAISAKVLAHDYVSLDESHKMRTDRFLAPQDWTFGGELAYRYYLNPSFNLSAGLRLGAIDAYHEDSRILCVTTPCEERSHPNELGIGLDLQGHYKFANGYILSEKAAVQPYILAGLAPVYMTEREDNPLDLQIPLGLGAKVPLNDKISLELQAEYRASLITQKSNFALGLGAVFQLGKKEEKAIPPPPPPKDSDGDGITDEQDDCPQTAGLAEFNGCPDTDGDGIPDKEDDCPEQAGLAEFKGCPDSDGDGIPDKEDNCPEEAGPKENQGCPEIKKADQDILDRAMKEVHFETGNAVLLPSSKEILKEMADLLKRYPEHQLKIQGHTDNLGGTSNNLLLSRERAKACYDFLIQEGISASRLSHKGFGETQPLVSNDTKEGRAQNRRVEFILFK</sequence>
<evidence type="ECO:0000259" key="13">
    <source>
        <dbReference type="PROSITE" id="PS51123"/>
    </source>
</evidence>
<dbReference type="PANTHER" id="PTHR30329">
    <property type="entry name" value="STATOR ELEMENT OF FLAGELLAR MOTOR COMPLEX"/>
    <property type="match status" value="1"/>
</dbReference>
<evidence type="ECO:0000256" key="10">
    <source>
        <dbReference type="PROSITE-ProRule" id="PRU00473"/>
    </source>
</evidence>
<dbReference type="InterPro" id="IPR006665">
    <property type="entry name" value="OmpA-like"/>
</dbReference>
<dbReference type="SUPFAM" id="SSF103647">
    <property type="entry name" value="TSP type-3 repeat"/>
    <property type="match status" value="1"/>
</dbReference>
<dbReference type="PANTHER" id="PTHR30329:SF21">
    <property type="entry name" value="LIPOPROTEIN YIAD-RELATED"/>
    <property type="match status" value="1"/>
</dbReference>
<keyword evidence="6" id="KW-0406">Ion transport</keyword>
<feature type="region of interest" description="Disordered" evidence="11">
    <location>
        <begin position="204"/>
        <end position="235"/>
    </location>
</feature>
<keyword evidence="9" id="KW-0998">Cell outer membrane</keyword>
<evidence type="ECO:0000256" key="11">
    <source>
        <dbReference type="SAM" id="MobiDB-lite"/>
    </source>
</evidence>
<dbReference type="Gene3D" id="4.10.1080.10">
    <property type="entry name" value="TSP type-3 repeat"/>
    <property type="match status" value="1"/>
</dbReference>
<dbReference type="InterPro" id="IPR036737">
    <property type="entry name" value="OmpA-like_sf"/>
</dbReference>
<dbReference type="Gene3D" id="2.40.160.20">
    <property type="match status" value="1"/>
</dbReference>
<evidence type="ECO:0000256" key="8">
    <source>
        <dbReference type="ARBA" id="ARBA00023136"/>
    </source>
</evidence>
<keyword evidence="5 12" id="KW-0732">Signal</keyword>
<dbReference type="InterPro" id="IPR050330">
    <property type="entry name" value="Bact_OuterMem_StrucFunc"/>
</dbReference>
<keyword evidence="2" id="KW-0813">Transport</keyword>
<keyword evidence="3" id="KW-1134">Transmembrane beta strand</keyword>
<feature type="signal peptide" evidence="12">
    <location>
        <begin position="1"/>
        <end position="19"/>
    </location>
</feature>
<dbReference type="Proteomes" id="UP000007519">
    <property type="component" value="Chromosome"/>
</dbReference>
<protein>
    <submittedName>
        <fullName evidence="14">Thrombospondin repeat-containing OmpA/MotB family outer membrane protein</fullName>
    </submittedName>
</protein>
<evidence type="ECO:0000256" key="5">
    <source>
        <dbReference type="ARBA" id="ARBA00022729"/>
    </source>
</evidence>
<dbReference type="Gene3D" id="3.30.1330.60">
    <property type="entry name" value="OmpA-like domain"/>
    <property type="match status" value="1"/>
</dbReference>
<keyword evidence="8 10" id="KW-0472">Membrane</keyword>
<organism evidence="14 15">
    <name type="scientific">Saprospira grandis (strain Lewin)</name>
    <dbReference type="NCBI Taxonomy" id="984262"/>
    <lineage>
        <taxon>Bacteria</taxon>
        <taxon>Pseudomonadati</taxon>
        <taxon>Bacteroidota</taxon>
        <taxon>Saprospiria</taxon>
        <taxon>Saprospirales</taxon>
        <taxon>Saprospiraceae</taxon>
        <taxon>Saprospira</taxon>
    </lineage>
</organism>
<dbReference type="OrthoDB" id="1522982at2"/>
<dbReference type="GO" id="GO:0007155">
    <property type="term" value="P:cell adhesion"/>
    <property type="evidence" value="ECO:0007669"/>
    <property type="project" value="InterPro"/>
</dbReference>
<feature type="domain" description="OmpA-like" evidence="13">
    <location>
        <begin position="303"/>
        <end position="418"/>
    </location>
</feature>
<evidence type="ECO:0000256" key="2">
    <source>
        <dbReference type="ARBA" id="ARBA00022448"/>
    </source>
</evidence>
<dbReference type="GO" id="GO:0005509">
    <property type="term" value="F:calcium ion binding"/>
    <property type="evidence" value="ECO:0007669"/>
    <property type="project" value="InterPro"/>
</dbReference>
<gene>
    <name evidence="14" type="ordered locus">SGRA_3618</name>
</gene>
<evidence type="ECO:0000313" key="14">
    <source>
        <dbReference type="EMBL" id="AFC26342.1"/>
    </source>
</evidence>
<dbReference type="eggNOG" id="COG2885">
    <property type="taxonomic scope" value="Bacteria"/>
</dbReference>
<evidence type="ECO:0000313" key="15">
    <source>
        <dbReference type="Proteomes" id="UP000007519"/>
    </source>
</evidence>
<dbReference type="PRINTS" id="PR01021">
    <property type="entry name" value="OMPADOMAIN"/>
</dbReference>
<dbReference type="InterPro" id="IPR011250">
    <property type="entry name" value="OMP/PagP_B-barrel"/>
</dbReference>
<evidence type="ECO:0000256" key="12">
    <source>
        <dbReference type="SAM" id="SignalP"/>
    </source>
</evidence>
<name>H6L5U2_SAPGL</name>
<dbReference type="GO" id="GO:0046930">
    <property type="term" value="C:pore complex"/>
    <property type="evidence" value="ECO:0007669"/>
    <property type="project" value="UniProtKB-KW"/>
</dbReference>
<dbReference type="eggNOG" id="COG3637">
    <property type="taxonomic scope" value="Bacteria"/>
</dbReference>
<dbReference type="HOGENOM" id="CLU_031536_3_0_10"/>
<dbReference type="CDD" id="cd07185">
    <property type="entry name" value="OmpA_C-like"/>
    <property type="match status" value="1"/>
</dbReference>
<evidence type="ECO:0000256" key="6">
    <source>
        <dbReference type="ARBA" id="ARBA00023065"/>
    </source>
</evidence>
<dbReference type="Pfam" id="PF00691">
    <property type="entry name" value="OmpA"/>
    <property type="match status" value="1"/>
</dbReference>
<evidence type="ECO:0000256" key="3">
    <source>
        <dbReference type="ARBA" id="ARBA00022452"/>
    </source>
</evidence>
<feature type="region of interest" description="Disordered" evidence="11">
    <location>
        <begin position="268"/>
        <end position="296"/>
    </location>
</feature>
<evidence type="ECO:0000256" key="1">
    <source>
        <dbReference type="ARBA" id="ARBA00004571"/>
    </source>
</evidence>
<dbReference type="AlphaFoldDB" id="H6L5U2"/>
<dbReference type="InterPro" id="IPR006664">
    <property type="entry name" value="OMP_bac"/>
</dbReference>
<feature type="chain" id="PRO_5003604082" evidence="12">
    <location>
        <begin position="20"/>
        <end position="418"/>
    </location>
</feature>
<dbReference type="InterPro" id="IPR028974">
    <property type="entry name" value="TSP_type-3_rpt"/>
</dbReference>
<dbReference type="EMBL" id="CP002831">
    <property type="protein sequence ID" value="AFC26342.1"/>
    <property type="molecule type" value="Genomic_DNA"/>
</dbReference>
<dbReference type="Pfam" id="PF02412">
    <property type="entry name" value="TSP_3"/>
    <property type="match status" value="3"/>
</dbReference>
<proteinExistence type="predicted"/>
<dbReference type="InterPro" id="IPR027385">
    <property type="entry name" value="Beta-barrel_OMP"/>
</dbReference>
<evidence type="ECO:0000256" key="7">
    <source>
        <dbReference type="ARBA" id="ARBA00023114"/>
    </source>
</evidence>
<evidence type="ECO:0000256" key="9">
    <source>
        <dbReference type="ARBA" id="ARBA00023237"/>
    </source>
</evidence>
<feature type="compositionally biased region" description="Acidic residues" evidence="11">
    <location>
        <begin position="220"/>
        <end position="229"/>
    </location>
</feature>
<keyword evidence="15" id="KW-1185">Reference proteome</keyword>
<dbReference type="STRING" id="984262.SGRA_3618"/>
<keyword evidence="4" id="KW-0812">Transmembrane</keyword>
<dbReference type="GO" id="GO:0006811">
    <property type="term" value="P:monoatomic ion transport"/>
    <property type="evidence" value="ECO:0007669"/>
    <property type="project" value="UniProtKB-KW"/>
</dbReference>